<dbReference type="SUPFAM" id="SSF101498">
    <property type="entry name" value="Anti-sigma factor FlgM"/>
    <property type="match status" value="1"/>
</dbReference>
<dbReference type="GO" id="GO:0045892">
    <property type="term" value="P:negative regulation of DNA-templated transcription"/>
    <property type="evidence" value="ECO:0007669"/>
    <property type="project" value="InterPro"/>
</dbReference>
<dbReference type="Proteomes" id="UP000799092">
    <property type="component" value="Unassembled WGS sequence"/>
</dbReference>
<evidence type="ECO:0000259" key="8">
    <source>
        <dbReference type="Pfam" id="PF04316"/>
    </source>
</evidence>
<feature type="compositionally biased region" description="Low complexity" evidence="7">
    <location>
        <begin position="15"/>
        <end position="35"/>
    </location>
</feature>
<evidence type="ECO:0000256" key="3">
    <source>
        <dbReference type="ARBA" id="ARBA00022491"/>
    </source>
</evidence>
<dbReference type="RefSeq" id="WP_153735626.1">
    <property type="nucleotide sequence ID" value="NZ_WJNG01000003.1"/>
</dbReference>
<dbReference type="EMBL" id="WJNG01000003">
    <property type="protein sequence ID" value="MRH41968.1"/>
    <property type="molecule type" value="Genomic_DNA"/>
</dbReference>
<keyword evidence="9" id="KW-0969">Cilium</keyword>
<gene>
    <name evidence="9" type="primary">flgM</name>
    <name evidence="9" type="ORF">GH741_04675</name>
</gene>
<feature type="compositionally biased region" description="Basic and acidic residues" evidence="7">
    <location>
        <begin position="48"/>
        <end position="58"/>
    </location>
</feature>
<feature type="region of interest" description="Disordered" evidence="7">
    <location>
        <begin position="1"/>
        <end position="74"/>
    </location>
</feature>
<organism evidence="9 10">
    <name type="scientific">Aquibacillus halophilus</name>
    <dbReference type="NCBI Taxonomy" id="930132"/>
    <lineage>
        <taxon>Bacteria</taxon>
        <taxon>Bacillati</taxon>
        <taxon>Bacillota</taxon>
        <taxon>Bacilli</taxon>
        <taxon>Bacillales</taxon>
        <taxon>Bacillaceae</taxon>
        <taxon>Aquibacillus</taxon>
    </lineage>
</organism>
<dbReference type="InterPro" id="IPR031316">
    <property type="entry name" value="FlgM_C"/>
</dbReference>
<keyword evidence="4" id="KW-1005">Bacterial flagellum biogenesis</keyword>
<feature type="compositionally biased region" description="Polar residues" evidence="7">
    <location>
        <begin position="36"/>
        <end position="47"/>
    </location>
</feature>
<keyword evidence="10" id="KW-1185">Reference proteome</keyword>
<evidence type="ECO:0000256" key="2">
    <source>
        <dbReference type="ARBA" id="ARBA00017823"/>
    </source>
</evidence>
<proteinExistence type="inferred from homology"/>
<keyword evidence="9" id="KW-0282">Flagellum</keyword>
<dbReference type="NCBIfam" id="TIGR03824">
    <property type="entry name" value="FlgM_jcvi"/>
    <property type="match status" value="1"/>
</dbReference>
<reference evidence="9" key="1">
    <citation type="submission" date="2019-11" db="EMBL/GenBank/DDBJ databases">
        <authorList>
            <person name="Li J."/>
        </authorList>
    </citation>
    <scope>NUCLEOTIDE SEQUENCE</scope>
    <source>
        <strain evidence="9">B6B</strain>
    </source>
</reference>
<feature type="compositionally biased region" description="Polar residues" evidence="7">
    <location>
        <begin position="1"/>
        <end position="14"/>
    </location>
</feature>
<dbReference type="AlphaFoldDB" id="A0A6A8D8P6"/>
<evidence type="ECO:0000313" key="10">
    <source>
        <dbReference type="Proteomes" id="UP000799092"/>
    </source>
</evidence>
<comment type="similarity">
    <text evidence="1">Belongs to the FlgM family.</text>
</comment>
<evidence type="ECO:0000256" key="7">
    <source>
        <dbReference type="SAM" id="MobiDB-lite"/>
    </source>
</evidence>
<feature type="compositionally biased region" description="Polar residues" evidence="7">
    <location>
        <begin position="59"/>
        <end position="68"/>
    </location>
</feature>
<feature type="domain" description="Anti-sigma-28 factor FlgM C-terminal" evidence="8">
    <location>
        <begin position="32"/>
        <end position="82"/>
    </location>
</feature>
<evidence type="ECO:0000256" key="5">
    <source>
        <dbReference type="ARBA" id="ARBA00023015"/>
    </source>
</evidence>
<dbReference type="Pfam" id="PF04316">
    <property type="entry name" value="FlgM"/>
    <property type="match status" value="1"/>
</dbReference>
<dbReference type="InterPro" id="IPR007412">
    <property type="entry name" value="FlgM"/>
</dbReference>
<accession>A0A6A8D8P6</accession>
<protein>
    <recommendedName>
        <fullName evidence="2">Negative regulator of flagellin synthesis</fullName>
    </recommendedName>
</protein>
<dbReference type="GO" id="GO:0044781">
    <property type="term" value="P:bacterial-type flagellum organization"/>
    <property type="evidence" value="ECO:0007669"/>
    <property type="project" value="UniProtKB-KW"/>
</dbReference>
<evidence type="ECO:0000256" key="4">
    <source>
        <dbReference type="ARBA" id="ARBA00022795"/>
    </source>
</evidence>
<dbReference type="OrthoDB" id="2991036at2"/>
<name>A0A6A8D8P6_9BACI</name>
<keyword evidence="9" id="KW-0966">Cell projection</keyword>
<evidence type="ECO:0000313" key="9">
    <source>
        <dbReference type="EMBL" id="MRH41968.1"/>
    </source>
</evidence>
<sequence>MKIQGPNHSNFNPYQKQLQKQADMKQQAAKADQLQISDQAKQLQGSDKPSDLRQKQVDQIKQSVQSGDYSIDPKKTSQKMLEFWSNQV</sequence>
<keyword evidence="5" id="KW-0805">Transcription regulation</keyword>
<keyword evidence="6" id="KW-0804">Transcription</keyword>
<keyword evidence="3" id="KW-0678">Repressor</keyword>
<evidence type="ECO:0000256" key="1">
    <source>
        <dbReference type="ARBA" id="ARBA00005322"/>
    </source>
</evidence>
<dbReference type="InterPro" id="IPR035890">
    <property type="entry name" value="Anti-sigma-28_factor_FlgM_sf"/>
</dbReference>
<evidence type="ECO:0000256" key="6">
    <source>
        <dbReference type="ARBA" id="ARBA00023163"/>
    </source>
</evidence>
<comment type="caution">
    <text evidence="9">The sequence shown here is derived from an EMBL/GenBank/DDBJ whole genome shotgun (WGS) entry which is preliminary data.</text>
</comment>